<protein>
    <submittedName>
        <fullName evidence="1">Uncharacterized protein</fullName>
    </submittedName>
</protein>
<reference evidence="1 2" key="1">
    <citation type="journal article" date="2012" name="J. Biotechnol.">
        <title>Genome sequence of the plant growth promoting strain Bacillus amyloliquefaciens subsp. plantarum B9601-Y2 and expression of mersacidin and other secondary metabolites.</title>
        <authorList>
            <person name="He P."/>
            <person name="Hao K."/>
            <person name="Blom J."/>
            <person name="Ruckert C."/>
            <person name="Vater J."/>
            <person name="Mao Z."/>
            <person name="Wu Y."/>
            <person name="Hou M."/>
            <person name="He P."/>
            <person name="He Y."/>
            <person name="Borriss R."/>
        </authorList>
    </citation>
    <scope>NUCLEOTIDE SEQUENCE [LARGE SCALE GENOMIC DNA]</scope>
    <source>
        <strain evidence="1">Y2</strain>
    </source>
</reference>
<evidence type="ECO:0000313" key="1">
    <source>
        <dbReference type="EMBL" id="AFJ61114.1"/>
    </source>
</evidence>
<evidence type="ECO:0000313" key="2">
    <source>
        <dbReference type="Proteomes" id="UP000002878"/>
    </source>
</evidence>
<proteinExistence type="predicted"/>
<organism evidence="1 2">
    <name type="scientific">Bacillus amyloliquefaciens (strain Y2)</name>
    <name type="common">Bacillus amyloliquefaciens subsp. plantarum (strain B9601-Y2)</name>
    <dbReference type="NCBI Taxonomy" id="1155777"/>
    <lineage>
        <taxon>Bacteria</taxon>
        <taxon>Bacillati</taxon>
        <taxon>Bacillota</taxon>
        <taxon>Bacilli</taxon>
        <taxon>Bacillales</taxon>
        <taxon>Bacillaceae</taxon>
        <taxon>Bacillus</taxon>
        <taxon>Bacillus amyloliquefaciens group</taxon>
    </lineage>
</organism>
<name>I2C390_BACAY</name>
<dbReference type="EMBL" id="CP003332">
    <property type="protein sequence ID" value="AFJ61114.1"/>
    <property type="molecule type" value="Genomic_DNA"/>
</dbReference>
<dbReference type="Proteomes" id="UP000002878">
    <property type="component" value="Chromosome"/>
</dbReference>
<sequence length="44" mass="5334">MVSSVPPLSFFRNYIIDNISINDIHYHYFYKMVSQLFYVKKAED</sequence>
<dbReference type="HOGENOM" id="CLU_3211928_0_0_9"/>
<gene>
    <name evidence="1" type="ORF">MUS_1084</name>
</gene>
<accession>I2C390</accession>
<dbReference type="AlphaFoldDB" id="I2C390"/>
<dbReference type="PATRIC" id="fig|1126211.3.peg.1022"/>
<dbReference type="KEGG" id="bqy:MUS_1084"/>